<name>A0A0A9CNX1_ARUDO</name>
<dbReference type="AlphaFoldDB" id="A0A0A9CNX1"/>
<accession>A0A0A9CNX1</accession>
<reference evidence="1" key="2">
    <citation type="journal article" date="2015" name="Data Brief">
        <title>Shoot transcriptome of the giant reed, Arundo donax.</title>
        <authorList>
            <person name="Barrero R.A."/>
            <person name="Guerrero F.D."/>
            <person name="Moolhuijzen P."/>
            <person name="Goolsby J.A."/>
            <person name="Tidwell J."/>
            <person name="Bellgard S.E."/>
            <person name="Bellgard M.I."/>
        </authorList>
    </citation>
    <scope>NUCLEOTIDE SEQUENCE</scope>
    <source>
        <tissue evidence="1">Shoot tissue taken approximately 20 cm above the soil surface</tissue>
    </source>
</reference>
<sequence>MYVLGQNLNITGKNIKISGHGAESKVAGEIYVLVKQNST</sequence>
<protein>
    <submittedName>
        <fullName evidence="1">Uncharacterized protein</fullName>
    </submittedName>
</protein>
<evidence type="ECO:0000313" key="1">
    <source>
        <dbReference type="EMBL" id="JAD76103.1"/>
    </source>
</evidence>
<reference evidence="1" key="1">
    <citation type="submission" date="2014-09" db="EMBL/GenBank/DDBJ databases">
        <authorList>
            <person name="Magalhaes I.L.F."/>
            <person name="Oliveira U."/>
            <person name="Santos F.R."/>
            <person name="Vidigal T.H.D.A."/>
            <person name="Brescovit A.D."/>
            <person name="Santos A.J."/>
        </authorList>
    </citation>
    <scope>NUCLEOTIDE SEQUENCE</scope>
    <source>
        <tissue evidence="1">Shoot tissue taken approximately 20 cm above the soil surface</tissue>
    </source>
</reference>
<organism evidence="1">
    <name type="scientific">Arundo donax</name>
    <name type="common">Giant reed</name>
    <name type="synonym">Donax arundinaceus</name>
    <dbReference type="NCBI Taxonomy" id="35708"/>
    <lineage>
        <taxon>Eukaryota</taxon>
        <taxon>Viridiplantae</taxon>
        <taxon>Streptophyta</taxon>
        <taxon>Embryophyta</taxon>
        <taxon>Tracheophyta</taxon>
        <taxon>Spermatophyta</taxon>
        <taxon>Magnoliopsida</taxon>
        <taxon>Liliopsida</taxon>
        <taxon>Poales</taxon>
        <taxon>Poaceae</taxon>
        <taxon>PACMAD clade</taxon>
        <taxon>Arundinoideae</taxon>
        <taxon>Arundineae</taxon>
        <taxon>Arundo</taxon>
    </lineage>
</organism>
<proteinExistence type="predicted"/>
<dbReference type="EMBL" id="GBRH01221792">
    <property type="protein sequence ID" value="JAD76103.1"/>
    <property type="molecule type" value="Transcribed_RNA"/>
</dbReference>